<sequence length="556" mass="62518">ELAKQIFPLCENFLLINHFIESRSQLKKGLVNHAFAAALRAFLLDYQAMVAHLEHQFRLGRLSMQGLWFYCQPMIGPMQALSAVIQKAAASECAGSAVLNLLQSQAKAMAGDNAVRLLPEKMTQSASSAYLGMLERWVYEGVIDDLCDEFFVAENRSLQKVPISENSKFTSFDSNHQYLECIKAAYGYASGELLNLIREKYDPMGKLRSIKHYLLIRHSERILCYVSDSLLLSLALGGGEILPIRGDFLVHFMDIAQDELMKRIDEISSLLDLALRTTAAAPDPYHEDLTYWVAIHRLLDNLCPSSDFMAVSLCREFVLSRSSLLCRSMLKFINSLLHYLTFEAVFSFSSQDFCFLAICHAVLELNWHMMHNRLKNAKSIDEVIQYYDFLLERCLKECLLLLPELLKGYLAMQVWCQDICANAKTSFPFFLPSKTGISLIESTTDGSLGSEKFKQGKTGKLSQVLKLSPSNLTVNESVQKFEREFDAELQSLGPILSSSSQAEPYLTHLAECILGVGKGSRVNAAAAGSMNSFPQLKKMTSCFALRYAWLARALWL</sequence>
<dbReference type="GO" id="GO:0043015">
    <property type="term" value="F:gamma-tubulin binding"/>
    <property type="evidence" value="ECO:0007669"/>
    <property type="project" value="InterPro"/>
</dbReference>
<comment type="function">
    <text evidence="5">Component of the gamma-tubulin ring complex (gTuRC) which mediates microtubule nucleation.</text>
</comment>
<dbReference type="Proteomes" id="UP001370490">
    <property type="component" value="Unassembled WGS sequence"/>
</dbReference>
<dbReference type="GO" id="GO:0007020">
    <property type="term" value="P:microtubule nucleation"/>
    <property type="evidence" value="ECO:0007669"/>
    <property type="project" value="InterPro"/>
</dbReference>
<reference evidence="8 9" key="1">
    <citation type="submission" date="2023-12" db="EMBL/GenBank/DDBJ databases">
        <title>A high-quality genome assembly for Dillenia turbinata (Dilleniales).</title>
        <authorList>
            <person name="Chanderbali A."/>
        </authorList>
    </citation>
    <scope>NUCLEOTIDE SEQUENCE [LARGE SCALE GENOMIC DNA]</scope>
    <source>
        <strain evidence="8">LSX21</strain>
        <tissue evidence="8">Leaf</tissue>
    </source>
</reference>
<comment type="similarity">
    <text evidence="1 5">Belongs to the TUBGCP family.</text>
</comment>
<feature type="domain" description="Gamma tubulin complex component protein N-terminal" evidence="7">
    <location>
        <begin position="1"/>
        <end position="162"/>
    </location>
</feature>
<evidence type="ECO:0000313" key="9">
    <source>
        <dbReference type="Proteomes" id="UP001370490"/>
    </source>
</evidence>
<dbReference type="InterPro" id="IPR040457">
    <property type="entry name" value="GCP_C"/>
</dbReference>
<dbReference type="PANTHER" id="PTHR19302:SF13">
    <property type="entry name" value="GAMMA-TUBULIN COMPLEX COMPONENT 2"/>
    <property type="match status" value="1"/>
</dbReference>
<dbReference type="Pfam" id="PF04130">
    <property type="entry name" value="GCP_C_terminal"/>
    <property type="match status" value="1"/>
</dbReference>
<dbReference type="Pfam" id="PF17681">
    <property type="entry name" value="GCP_N_terminal"/>
    <property type="match status" value="1"/>
</dbReference>
<evidence type="ECO:0000256" key="2">
    <source>
        <dbReference type="ARBA" id="ARBA00022490"/>
    </source>
</evidence>
<dbReference type="GO" id="GO:0051225">
    <property type="term" value="P:spindle assembly"/>
    <property type="evidence" value="ECO:0007669"/>
    <property type="project" value="TreeGrafter"/>
</dbReference>
<evidence type="ECO:0000259" key="7">
    <source>
        <dbReference type="Pfam" id="PF17681"/>
    </source>
</evidence>
<name>A0AAN8YXC9_9MAGN</name>
<evidence type="ECO:0000256" key="3">
    <source>
        <dbReference type="ARBA" id="ARBA00022701"/>
    </source>
</evidence>
<evidence type="ECO:0000256" key="5">
    <source>
        <dbReference type="RuleBase" id="RU363050"/>
    </source>
</evidence>
<dbReference type="EMBL" id="JBAMMX010000025">
    <property type="protein sequence ID" value="KAK6915780.1"/>
    <property type="molecule type" value="Genomic_DNA"/>
</dbReference>
<dbReference type="GO" id="GO:0000278">
    <property type="term" value="P:mitotic cell cycle"/>
    <property type="evidence" value="ECO:0007669"/>
    <property type="project" value="TreeGrafter"/>
</dbReference>
<dbReference type="PANTHER" id="PTHR19302">
    <property type="entry name" value="GAMMA TUBULIN COMPLEX PROTEIN"/>
    <property type="match status" value="1"/>
</dbReference>
<dbReference type="GO" id="GO:0051321">
    <property type="term" value="P:meiotic cell cycle"/>
    <property type="evidence" value="ECO:0007669"/>
    <property type="project" value="TreeGrafter"/>
</dbReference>
<dbReference type="GO" id="GO:0000930">
    <property type="term" value="C:gamma-tubulin complex"/>
    <property type="evidence" value="ECO:0007669"/>
    <property type="project" value="TreeGrafter"/>
</dbReference>
<evidence type="ECO:0000256" key="1">
    <source>
        <dbReference type="ARBA" id="ARBA00010337"/>
    </source>
</evidence>
<dbReference type="InterPro" id="IPR042241">
    <property type="entry name" value="GCP_C_sf"/>
</dbReference>
<keyword evidence="9" id="KW-1185">Reference proteome</keyword>
<accession>A0AAN8YXC9</accession>
<dbReference type="InterPro" id="IPR041470">
    <property type="entry name" value="GCP_N"/>
</dbReference>
<feature type="domain" description="Gamma tubulin complex component C-terminal" evidence="6">
    <location>
        <begin position="359"/>
        <end position="509"/>
    </location>
</feature>
<feature type="non-terminal residue" evidence="8">
    <location>
        <position position="1"/>
    </location>
</feature>
<keyword evidence="2 5" id="KW-0963">Cytoplasm</keyword>
<keyword evidence="3 5" id="KW-0493">Microtubule</keyword>
<dbReference type="GO" id="GO:0051011">
    <property type="term" value="F:microtubule minus-end binding"/>
    <property type="evidence" value="ECO:0007669"/>
    <property type="project" value="TreeGrafter"/>
</dbReference>
<keyword evidence="4 5" id="KW-0206">Cytoskeleton</keyword>
<dbReference type="GO" id="GO:0005874">
    <property type="term" value="C:microtubule"/>
    <property type="evidence" value="ECO:0007669"/>
    <property type="project" value="UniProtKB-KW"/>
</dbReference>
<comment type="caution">
    <text evidence="8">The sequence shown here is derived from an EMBL/GenBank/DDBJ whole genome shotgun (WGS) entry which is preliminary data.</text>
</comment>
<protein>
    <recommendedName>
        <fullName evidence="5">Gamma-tubulin complex component</fullName>
    </recommendedName>
</protein>
<dbReference type="AlphaFoldDB" id="A0AAN8YXC9"/>
<evidence type="ECO:0000256" key="4">
    <source>
        <dbReference type="ARBA" id="ARBA00023212"/>
    </source>
</evidence>
<evidence type="ECO:0000313" key="8">
    <source>
        <dbReference type="EMBL" id="KAK6915780.1"/>
    </source>
</evidence>
<gene>
    <name evidence="8" type="ORF">RJ641_020897</name>
</gene>
<evidence type="ECO:0000259" key="6">
    <source>
        <dbReference type="Pfam" id="PF04130"/>
    </source>
</evidence>
<dbReference type="InterPro" id="IPR007259">
    <property type="entry name" value="GCP"/>
</dbReference>
<organism evidence="8 9">
    <name type="scientific">Dillenia turbinata</name>
    <dbReference type="NCBI Taxonomy" id="194707"/>
    <lineage>
        <taxon>Eukaryota</taxon>
        <taxon>Viridiplantae</taxon>
        <taxon>Streptophyta</taxon>
        <taxon>Embryophyta</taxon>
        <taxon>Tracheophyta</taxon>
        <taxon>Spermatophyta</taxon>
        <taxon>Magnoliopsida</taxon>
        <taxon>eudicotyledons</taxon>
        <taxon>Gunneridae</taxon>
        <taxon>Pentapetalae</taxon>
        <taxon>Dilleniales</taxon>
        <taxon>Dilleniaceae</taxon>
        <taxon>Dillenia</taxon>
    </lineage>
</organism>
<dbReference type="GO" id="GO:0000922">
    <property type="term" value="C:spindle pole"/>
    <property type="evidence" value="ECO:0007669"/>
    <property type="project" value="InterPro"/>
</dbReference>
<dbReference type="GO" id="GO:0031122">
    <property type="term" value="P:cytoplasmic microtubule organization"/>
    <property type="evidence" value="ECO:0007669"/>
    <property type="project" value="TreeGrafter"/>
</dbReference>
<dbReference type="Gene3D" id="1.20.120.1900">
    <property type="entry name" value="Gamma-tubulin complex, C-terminal domain"/>
    <property type="match status" value="1"/>
</dbReference>
<proteinExistence type="inferred from homology"/>
<comment type="subcellular location">
    <subcellularLocation>
        <location evidence="5">Cytoplasm</location>
        <location evidence="5">Cytoskeleton</location>
        <location evidence="5">Microtubule organizing center</location>
    </subcellularLocation>
</comment>